<dbReference type="PROSITE" id="PS51745">
    <property type="entry name" value="PB1"/>
    <property type="match status" value="1"/>
</dbReference>
<comment type="function">
    <text evidence="8">Aux/IAA proteins are short-lived transcriptional factors that function as repressors of early auxin response genes at low auxin concentrations.</text>
</comment>
<evidence type="ECO:0000256" key="5">
    <source>
        <dbReference type="ARBA" id="ARBA00023163"/>
    </source>
</evidence>
<comment type="caution">
    <text evidence="11">The sequence shown here is derived from an EMBL/GenBank/DDBJ whole genome shotgun (WGS) entry which is preliminary data.</text>
</comment>
<gene>
    <name evidence="11" type="ORF">F3Y22_tig00111769pilonHSYRG00427</name>
</gene>
<dbReference type="InterPro" id="IPR033389">
    <property type="entry name" value="AUX/IAA_dom"/>
</dbReference>
<evidence type="ECO:0000256" key="1">
    <source>
        <dbReference type="ARBA" id="ARBA00004123"/>
    </source>
</evidence>
<evidence type="ECO:0000313" key="12">
    <source>
        <dbReference type="Proteomes" id="UP000436088"/>
    </source>
</evidence>
<evidence type="ECO:0000256" key="6">
    <source>
        <dbReference type="ARBA" id="ARBA00023242"/>
    </source>
</evidence>
<dbReference type="SUPFAM" id="SSF54277">
    <property type="entry name" value="CAD &amp; PB1 domains"/>
    <property type="match status" value="1"/>
</dbReference>
<keyword evidence="5 8" id="KW-0804">Transcription</keyword>
<feature type="region of interest" description="Disordered" evidence="9">
    <location>
        <begin position="1"/>
        <end position="28"/>
    </location>
</feature>
<sequence length="223" mass="24697">MSTPLERSSEKILSSSYPSVQSIEEKTRKTTNNTYLNLKETELRLGLPGSHAPHRKICLFGKDLQSNDDKSNGFAVSPFKNLASGAKRGFSVAIEEVPGVPSGARVLVVGWPPVRSFRKNTMASDEATADGGDCQYVKVSMDGAPYLRKVDRKTCRSYVELSSALEKMFSCFTMSEYVVTYEDNDGDRVLVGDVPWQMFTDSCRRIRITKGTSSKGHAEMQES</sequence>
<dbReference type="GO" id="GO:0009734">
    <property type="term" value="P:auxin-activated signaling pathway"/>
    <property type="evidence" value="ECO:0007669"/>
    <property type="project" value="UniProtKB-UniRule"/>
</dbReference>
<proteinExistence type="inferred from homology"/>
<dbReference type="GO" id="GO:0005634">
    <property type="term" value="C:nucleus"/>
    <property type="evidence" value="ECO:0007669"/>
    <property type="project" value="UniProtKB-SubCell"/>
</dbReference>
<dbReference type="AlphaFoldDB" id="A0A6A2YG13"/>
<dbReference type="Proteomes" id="UP000436088">
    <property type="component" value="Unassembled WGS sequence"/>
</dbReference>
<keyword evidence="3 8" id="KW-0678">Repressor</keyword>
<keyword evidence="4 8" id="KW-0805">Transcription regulation</keyword>
<dbReference type="PANTHER" id="PTHR31734:SF157">
    <property type="entry name" value="AUXIN-RESPONSIVE PROTEIN IAA27"/>
    <property type="match status" value="1"/>
</dbReference>
<dbReference type="OrthoDB" id="7848332at2759"/>
<dbReference type="InterPro" id="IPR003311">
    <property type="entry name" value="AUX_IAA"/>
</dbReference>
<accession>A0A6A2YG13</accession>
<dbReference type="Pfam" id="PF02309">
    <property type="entry name" value="AUX_IAA"/>
    <property type="match status" value="1"/>
</dbReference>
<keyword evidence="6 8" id="KW-0539">Nucleus</keyword>
<reference evidence="11" key="1">
    <citation type="submission" date="2019-09" db="EMBL/GenBank/DDBJ databases">
        <title>Draft genome information of white flower Hibiscus syriacus.</title>
        <authorList>
            <person name="Kim Y.-M."/>
        </authorList>
    </citation>
    <scope>NUCLEOTIDE SEQUENCE [LARGE SCALE GENOMIC DNA]</scope>
    <source>
        <strain evidence="11">YM2019G1</strain>
    </source>
</reference>
<name>A0A6A2YG13_HIBSY</name>
<dbReference type="EMBL" id="VEPZ02001421">
    <property type="protein sequence ID" value="KAE8674117.1"/>
    <property type="molecule type" value="Genomic_DNA"/>
</dbReference>
<feature type="compositionally biased region" description="Polar residues" evidence="9">
    <location>
        <begin position="1"/>
        <end position="22"/>
    </location>
</feature>
<evidence type="ECO:0000256" key="7">
    <source>
        <dbReference type="ARBA" id="ARBA00023294"/>
    </source>
</evidence>
<comment type="subunit">
    <text evidence="8">Homodimers and heterodimers.</text>
</comment>
<comment type="similarity">
    <text evidence="2 8">Belongs to the Aux/IAA family.</text>
</comment>
<evidence type="ECO:0000256" key="8">
    <source>
        <dbReference type="RuleBase" id="RU004549"/>
    </source>
</evidence>
<dbReference type="PANTHER" id="PTHR31734">
    <property type="entry name" value="AUXIN-RESPONSIVE PROTEIN IAA17"/>
    <property type="match status" value="1"/>
</dbReference>
<protein>
    <recommendedName>
        <fullName evidence="8">Auxin-responsive protein</fullName>
    </recommendedName>
</protein>
<comment type="subcellular location">
    <subcellularLocation>
        <location evidence="1 8">Nucleus</location>
    </subcellularLocation>
</comment>
<dbReference type="GO" id="GO:0006355">
    <property type="term" value="P:regulation of DNA-templated transcription"/>
    <property type="evidence" value="ECO:0007669"/>
    <property type="project" value="InterPro"/>
</dbReference>
<evidence type="ECO:0000256" key="2">
    <source>
        <dbReference type="ARBA" id="ARBA00006728"/>
    </source>
</evidence>
<evidence type="ECO:0000256" key="3">
    <source>
        <dbReference type="ARBA" id="ARBA00022491"/>
    </source>
</evidence>
<evidence type="ECO:0000256" key="9">
    <source>
        <dbReference type="SAM" id="MobiDB-lite"/>
    </source>
</evidence>
<evidence type="ECO:0000313" key="11">
    <source>
        <dbReference type="EMBL" id="KAE8674117.1"/>
    </source>
</evidence>
<evidence type="ECO:0000259" key="10">
    <source>
        <dbReference type="PROSITE" id="PS51745"/>
    </source>
</evidence>
<evidence type="ECO:0000256" key="4">
    <source>
        <dbReference type="ARBA" id="ARBA00023015"/>
    </source>
</evidence>
<keyword evidence="12" id="KW-1185">Reference proteome</keyword>
<dbReference type="InterPro" id="IPR053793">
    <property type="entry name" value="PB1-like"/>
</dbReference>
<keyword evidence="7 8" id="KW-0927">Auxin signaling pathway</keyword>
<organism evidence="11 12">
    <name type="scientific">Hibiscus syriacus</name>
    <name type="common">Rose of Sharon</name>
    <dbReference type="NCBI Taxonomy" id="106335"/>
    <lineage>
        <taxon>Eukaryota</taxon>
        <taxon>Viridiplantae</taxon>
        <taxon>Streptophyta</taxon>
        <taxon>Embryophyta</taxon>
        <taxon>Tracheophyta</taxon>
        <taxon>Spermatophyta</taxon>
        <taxon>Magnoliopsida</taxon>
        <taxon>eudicotyledons</taxon>
        <taxon>Gunneridae</taxon>
        <taxon>Pentapetalae</taxon>
        <taxon>rosids</taxon>
        <taxon>malvids</taxon>
        <taxon>Malvales</taxon>
        <taxon>Malvaceae</taxon>
        <taxon>Malvoideae</taxon>
        <taxon>Hibiscus</taxon>
    </lineage>
</organism>
<feature type="domain" description="PB1" evidence="10">
    <location>
        <begin position="134"/>
        <end position="211"/>
    </location>
</feature>
<dbReference type="Gene3D" id="3.10.20.90">
    <property type="entry name" value="Phosphatidylinositol 3-kinase Catalytic Subunit, Chain A, domain 1"/>
    <property type="match status" value="1"/>
</dbReference>